<dbReference type="Pfam" id="PF00675">
    <property type="entry name" value="Peptidase_M16"/>
    <property type="match status" value="1"/>
</dbReference>
<feature type="domain" description="Peptidase M16 C-terminal" evidence="5">
    <location>
        <begin position="168"/>
        <end position="338"/>
    </location>
</feature>
<comment type="similarity">
    <text evidence="2 3">Belongs to the peptidase M16 family.</text>
</comment>
<evidence type="ECO:0000256" key="2">
    <source>
        <dbReference type="ARBA" id="ARBA00007261"/>
    </source>
</evidence>
<comment type="cofactor">
    <cofactor evidence="1">
        <name>Zn(2+)</name>
        <dbReference type="ChEBI" id="CHEBI:29105"/>
    </cofactor>
</comment>
<dbReference type="PANTHER" id="PTHR11851:SF49">
    <property type="entry name" value="MITOCHONDRIAL-PROCESSING PEPTIDASE SUBUNIT ALPHA"/>
    <property type="match status" value="1"/>
</dbReference>
<dbReference type="AlphaFoldDB" id="E1QFD2"/>
<dbReference type="GO" id="GO:0046872">
    <property type="term" value="F:metal ion binding"/>
    <property type="evidence" value="ECO:0007669"/>
    <property type="project" value="InterPro"/>
</dbReference>
<evidence type="ECO:0000313" key="7">
    <source>
        <dbReference type="Proteomes" id="UP000009047"/>
    </source>
</evidence>
<dbReference type="KEGG" id="dbr:Deba_0898"/>
<dbReference type="STRING" id="644282.Deba_0898"/>
<evidence type="ECO:0000313" key="6">
    <source>
        <dbReference type="EMBL" id="ADK84268.1"/>
    </source>
</evidence>
<dbReference type="GO" id="GO:0004222">
    <property type="term" value="F:metalloendopeptidase activity"/>
    <property type="evidence" value="ECO:0007669"/>
    <property type="project" value="InterPro"/>
</dbReference>
<dbReference type="GO" id="GO:0006508">
    <property type="term" value="P:proteolysis"/>
    <property type="evidence" value="ECO:0007669"/>
    <property type="project" value="InterPro"/>
</dbReference>
<proteinExistence type="inferred from homology"/>
<organism evidence="6 7">
    <name type="scientific">Desulfarculus baarsii (strain ATCC 33931 / DSM 2075 / LMG 7858 / VKM B-1802 / 2st14)</name>
    <dbReference type="NCBI Taxonomy" id="644282"/>
    <lineage>
        <taxon>Bacteria</taxon>
        <taxon>Pseudomonadati</taxon>
        <taxon>Thermodesulfobacteriota</taxon>
        <taxon>Desulfarculia</taxon>
        <taxon>Desulfarculales</taxon>
        <taxon>Desulfarculaceae</taxon>
        <taxon>Desulfarculus</taxon>
    </lineage>
</organism>
<dbReference type="EMBL" id="CP002085">
    <property type="protein sequence ID" value="ADK84268.1"/>
    <property type="molecule type" value="Genomic_DNA"/>
</dbReference>
<evidence type="ECO:0000259" key="5">
    <source>
        <dbReference type="Pfam" id="PF05193"/>
    </source>
</evidence>
<keyword evidence="7" id="KW-1185">Reference proteome</keyword>
<evidence type="ECO:0000256" key="1">
    <source>
        <dbReference type="ARBA" id="ARBA00001947"/>
    </source>
</evidence>
<dbReference type="SUPFAM" id="SSF63411">
    <property type="entry name" value="LuxS/MPP-like metallohydrolase"/>
    <property type="match status" value="2"/>
</dbReference>
<protein>
    <submittedName>
        <fullName evidence="6">Peptidase M16 domain protein</fullName>
    </submittedName>
</protein>
<accession>E1QFD2</accession>
<dbReference type="Proteomes" id="UP000009047">
    <property type="component" value="Chromosome"/>
</dbReference>
<dbReference type="HOGENOM" id="CLU_009902_3_0_7"/>
<dbReference type="InterPro" id="IPR007863">
    <property type="entry name" value="Peptidase_M16_C"/>
</dbReference>
<dbReference type="InterPro" id="IPR011765">
    <property type="entry name" value="Pept_M16_N"/>
</dbReference>
<dbReference type="InterPro" id="IPR001431">
    <property type="entry name" value="Pept_M16_Zn_BS"/>
</dbReference>
<dbReference type="eggNOG" id="COG0612">
    <property type="taxonomic scope" value="Bacteria"/>
</dbReference>
<name>E1QFD2_DESB2</name>
<dbReference type="PROSITE" id="PS00143">
    <property type="entry name" value="INSULINASE"/>
    <property type="match status" value="1"/>
</dbReference>
<dbReference type="PANTHER" id="PTHR11851">
    <property type="entry name" value="METALLOPROTEASE"/>
    <property type="match status" value="1"/>
</dbReference>
<evidence type="ECO:0000256" key="3">
    <source>
        <dbReference type="RuleBase" id="RU004447"/>
    </source>
</evidence>
<evidence type="ECO:0000259" key="4">
    <source>
        <dbReference type="Pfam" id="PF00675"/>
    </source>
</evidence>
<gene>
    <name evidence="6" type="ordered locus">Deba_0898</name>
</gene>
<dbReference type="OrthoDB" id="9811314at2"/>
<dbReference type="Pfam" id="PF05193">
    <property type="entry name" value="Peptidase_M16_C"/>
    <property type="match status" value="1"/>
</dbReference>
<reference evidence="6 7" key="1">
    <citation type="journal article" date="2010" name="Stand. Genomic Sci.">
        <title>Complete genome sequence of Desulfarculus baarsii type strain (2st14).</title>
        <authorList>
            <person name="Sun H."/>
            <person name="Spring S."/>
            <person name="Lapidus A."/>
            <person name="Davenport K."/>
            <person name="Del Rio T.G."/>
            <person name="Tice H."/>
            <person name="Nolan M."/>
            <person name="Copeland A."/>
            <person name="Cheng J.F."/>
            <person name="Lucas S."/>
            <person name="Tapia R."/>
            <person name="Goodwin L."/>
            <person name="Pitluck S."/>
            <person name="Ivanova N."/>
            <person name="Pagani I."/>
            <person name="Mavromatis K."/>
            <person name="Ovchinnikova G."/>
            <person name="Pati A."/>
            <person name="Chen A."/>
            <person name="Palaniappan K."/>
            <person name="Hauser L."/>
            <person name="Chang Y.J."/>
            <person name="Jeffries C.D."/>
            <person name="Detter J.C."/>
            <person name="Han C."/>
            <person name="Rohde M."/>
            <person name="Brambilla E."/>
            <person name="Goker M."/>
            <person name="Woyke T."/>
            <person name="Bristow J."/>
            <person name="Eisen J.A."/>
            <person name="Markowitz V."/>
            <person name="Hugenholtz P."/>
            <person name="Kyrpides N.C."/>
            <person name="Klenk H.P."/>
            <person name="Land M."/>
        </authorList>
    </citation>
    <scope>NUCLEOTIDE SEQUENCE [LARGE SCALE GENOMIC DNA]</scope>
    <source>
        <strain evidence="7">ATCC 33931 / DSM 2075 / LMG 7858 / VKM B-1802 / 2st14</strain>
    </source>
</reference>
<dbReference type="InterPro" id="IPR050361">
    <property type="entry name" value="MPP/UQCRC_Complex"/>
</dbReference>
<dbReference type="Gene3D" id="3.30.830.10">
    <property type="entry name" value="Metalloenzyme, LuxS/M16 peptidase-like"/>
    <property type="match status" value="2"/>
</dbReference>
<sequence>MAAKTVLDNGVRLLSEKLPQAYSVTVGLWVEVGSRDEPTSLGGVSHFIEHMAFKGTGRRSALDIAREIDRLGGHANAFTGKENTCFHAKALAENMAELCDILCDIMLRPAYDPVELERERQVILQEISFVDDSPDELVHVLFCQRFWPDHALGRPILGSEESVAGLGRQAMLDYMEQNYSPANLVVSAVGDIDHGRLEGLLGDVLGALPARPKRAPRQAPVVSPGLLIAPRELEQVQVAIGAPAPATAAPDRFAAAVLNSILGGSMSSRLFQEVRERRGLAYSIYSYLSSYSDAGMLGVSMGVAPEKAAEAVAVVLDEMERVGQAGAVSHEELTHAKDHLKGSILLSAENPESRMSRLARNEFSFGRHVPMDEVIARLEAVEIEQVRDLARHNLGRDKLGLTILGAVDETALAKEIGL</sequence>
<dbReference type="InterPro" id="IPR011249">
    <property type="entry name" value="Metalloenz_LuxS/M16"/>
</dbReference>
<dbReference type="RefSeq" id="WP_013257722.1">
    <property type="nucleotide sequence ID" value="NC_014365.1"/>
</dbReference>
<feature type="domain" description="Peptidase M16 N-terminal" evidence="4">
    <location>
        <begin position="13"/>
        <end position="158"/>
    </location>
</feature>